<evidence type="ECO:0000256" key="1">
    <source>
        <dbReference type="SAM" id="MobiDB-lite"/>
    </source>
</evidence>
<accession>A0A3P8DVF4</accession>
<evidence type="ECO:0000313" key="4">
    <source>
        <dbReference type="WBParaSite" id="HPBE_0001588201-mRNA-1"/>
    </source>
</evidence>
<name>A0A183G3A9_HELPZ</name>
<keyword evidence="3" id="KW-1185">Reference proteome</keyword>
<organism evidence="3 4">
    <name type="scientific">Heligmosomoides polygyrus</name>
    <name type="common">Parasitic roundworm</name>
    <dbReference type="NCBI Taxonomy" id="6339"/>
    <lineage>
        <taxon>Eukaryota</taxon>
        <taxon>Metazoa</taxon>
        <taxon>Ecdysozoa</taxon>
        <taxon>Nematoda</taxon>
        <taxon>Chromadorea</taxon>
        <taxon>Rhabditida</taxon>
        <taxon>Rhabditina</taxon>
        <taxon>Rhabditomorpha</taxon>
        <taxon>Strongyloidea</taxon>
        <taxon>Heligmosomidae</taxon>
        <taxon>Heligmosomoides</taxon>
    </lineage>
</organism>
<dbReference type="WBParaSite" id="HPBE_0001588201-mRNA-1">
    <property type="protein sequence ID" value="HPBE_0001588201-mRNA-1"/>
    <property type="gene ID" value="HPBE_0001588201"/>
</dbReference>
<feature type="region of interest" description="Disordered" evidence="1">
    <location>
        <begin position="1"/>
        <end position="71"/>
    </location>
</feature>
<evidence type="ECO:0000313" key="2">
    <source>
        <dbReference type="EMBL" id="VDP04219.1"/>
    </source>
</evidence>
<reference evidence="4" key="2">
    <citation type="submission" date="2019-09" db="UniProtKB">
        <authorList>
            <consortium name="WormBaseParasite"/>
        </authorList>
    </citation>
    <scope>IDENTIFICATION</scope>
</reference>
<dbReference type="EMBL" id="UZAH01029096">
    <property type="protein sequence ID" value="VDP04219.1"/>
    <property type="molecule type" value="Genomic_DNA"/>
</dbReference>
<evidence type="ECO:0000313" key="3">
    <source>
        <dbReference type="Proteomes" id="UP000050761"/>
    </source>
</evidence>
<sequence>MRPGIVGVARGSNCSSQLPTECSRWRRGPHHAGVGDPKEIDEFKGVRGCTSDMPRTGTVCTEPTRDRAAAR</sequence>
<dbReference type="Proteomes" id="UP000050761">
    <property type="component" value="Unassembled WGS sequence"/>
</dbReference>
<gene>
    <name evidence="2" type="ORF">HPBE_LOCUS15881</name>
</gene>
<dbReference type="AlphaFoldDB" id="A0A183G3A9"/>
<feature type="compositionally biased region" description="Basic and acidic residues" evidence="1">
    <location>
        <begin position="36"/>
        <end position="45"/>
    </location>
</feature>
<reference evidence="2 3" key="1">
    <citation type="submission" date="2018-11" db="EMBL/GenBank/DDBJ databases">
        <authorList>
            <consortium name="Pathogen Informatics"/>
        </authorList>
    </citation>
    <scope>NUCLEOTIDE SEQUENCE [LARGE SCALE GENOMIC DNA]</scope>
</reference>
<protein>
    <submittedName>
        <fullName evidence="2 4">Uncharacterized protein</fullName>
    </submittedName>
</protein>
<proteinExistence type="predicted"/>
<accession>A0A183G3A9</accession>